<dbReference type="PRINTS" id="PR00702">
    <property type="entry name" value="ACRIFLAVINRP"/>
</dbReference>
<proteinExistence type="predicted"/>
<dbReference type="GO" id="GO:0042910">
    <property type="term" value="F:xenobiotic transmembrane transporter activity"/>
    <property type="evidence" value="ECO:0007669"/>
    <property type="project" value="TreeGrafter"/>
</dbReference>
<evidence type="ECO:0008006" key="3">
    <source>
        <dbReference type="Google" id="ProtNLM"/>
    </source>
</evidence>
<feature type="transmembrane region" description="Helical" evidence="1">
    <location>
        <begin position="130"/>
        <end position="156"/>
    </location>
</feature>
<dbReference type="Gene3D" id="1.20.1640.10">
    <property type="entry name" value="Multidrug efflux transporter AcrB transmembrane domain"/>
    <property type="match status" value="1"/>
</dbReference>
<gene>
    <name evidence="2" type="ORF">MNBD_GAMMA20-107</name>
</gene>
<dbReference type="EMBL" id="UOFU01000303">
    <property type="protein sequence ID" value="VAX02950.1"/>
    <property type="molecule type" value="Genomic_DNA"/>
</dbReference>
<sequence length="165" mass="17836">MPELYGDNPFTLCGVRHFLEDQAEIIGLAYRNMRNNLLVGALLAIIAVVWVLGRNRASLVIAASFPLVVLATFAAMGVFDLGMNLMTLAVLTVAIGLIDDDAVVVMENIDRHRAMGKTPQHAVLDGTREVLAADVAGTLTVLAAFVPLVLVTVYWVPHKQSDAQR</sequence>
<organism evidence="2">
    <name type="scientific">hydrothermal vent metagenome</name>
    <dbReference type="NCBI Taxonomy" id="652676"/>
    <lineage>
        <taxon>unclassified sequences</taxon>
        <taxon>metagenomes</taxon>
        <taxon>ecological metagenomes</taxon>
    </lineage>
</organism>
<dbReference type="SUPFAM" id="SSF82866">
    <property type="entry name" value="Multidrug efflux transporter AcrB transmembrane domain"/>
    <property type="match status" value="1"/>
</dbReference>
<accession>A0A3B1AXV7</accession>
<dbReference type="GO" id="GO:0005886">
    <property type="term" value="C:plasma membrane"/>
    <property type="evidence" value="ECO:0007669"/>
    <property type="project" value="TreeGrafter"/>
</dbReference>
<dbReference type="AlphaFoldDB" id="A0A3B1AXV7"/>
<keyword evidence="1" id="KW-0472">Membrane</keyword>
<keyword evidence="1" id="KW-1133">Transmembrane helix</keyword>
<dbReference type="InterPro" id="IPR001036">
    <property type="entry name" value="Acrflvin-R"/>
</dbReference>
<dbReference type="PANTHER" id="PTHR32063">
    <property type="match status" value="1"/>
</dbReference>
<feature type="transmembrane region" description="Helical" evidence="1">
    <location>
        <begin position="37"/>
        <end position="53"/>
    </location>
</feature>
<protein>
    <recommendedName>
        <fullName evidence="3">Acriflavin resistance protein</fullName>
    </recommendedName>
</protein>
<reference evidence="2" key="1">
    <citation type="submission" date="2018-06" db="EMBL/GenBank/DDBJ databases">
        <authorList>
            <person name="Zhirakovskaya E."/>
        </authorList>
    </citation>
    <scope>NUCLEOTIDE SEQUENCE</scope>
</reference>
<feature type="transmembrane region" description="Helical" evidence="1">
    <location>
        <begin position="60"/>
        <end position="79"/>
    </location>
</feature>
<dbReference type="PANTHER" id="PTHR32063:SF0">
    <property type="entry name" value="SWARMING MOTILITY PROTEIN SWRC"/>
    <property type="match status" value="1"/>
</dbReference>
<evidence type="ECO:0000256" key="1">
    <source>
        <dbReference type="SAM" id="Phobius"/>
    </source>
</evidence>
<name>A0A3B1AXV7_9ZZZZ</name>
<dbReference type="Pfam" id="PF00873">
    <property type="entry name" value="ACR_tran"/>
    <property type="match status" value="1"/>
</dbReference>
<evidence type="ECO:0000313" key="2">
    <source>
        <dbReference type="EMBL" id="VAX02950.1"/>
    </source>
</evidence>
<keyword evidence="1" id="KW-0812">Transmembrane</keyword>